<dbReference type="AlphaFoldDB" id="A0A202BYU0"/>
<comment type="caution">
    <text evidence="1">The sequence shown here is derived from an EMBL/GenBank/DDBJ whole genome shotgun (WGS) entry which is preliminary data.</text>
</comment>
<proteinExistence type="predicted"/>
<dbReference type="Proteomes" id="UP000196355">
    <property type="component" value="Unassembled WGS sequence"/>
</dbReference>
<accession>A0A202BYU0</accession>
<evidence type="ECO:0000313" key="1">
    <source>
        <dbReference type="EMBL" id="OVE56636.1"/>
    </source>
</evidence>
<dbReference type="EMBL" id="MVAG01000122">
    <property type="protein sequence ID" value="OVE56636.1"/>
    <property type="molecule type" value="Genomic_DNA"/>
</dbReference>
<gene>
    <name evidence="1" type="ORF">B0E34_14015</name>
</gene>
<reference evidence="2" key="1">
    <citation type="submission" date="2017-02" db="EMBL/GenBank/DDBJ databases">
        <authorList>
            <person name="Tetz G."/>
            <person name="Tetz V."/>
        </authorList>
    </citation>
    <scope>NUCLEOTIDE SEQUENCE [LARGE SCALE GENOMIC DNA]</scope>
    <source>
        <strain evidence="2">VT16-26</strain>
    </source>
</reference>
<evidence type="ECO:0000313" key="2">
    <source>
        <dbReference type="Proteomes" id="UP000196355"/>
    </source>
</evidence>
<protein>
    <submittedName>
        <fullName evidence="1">Uncharacterized protein</fullName>
    </submittedName>
</protein>
<name>A0A202BYU0_9FLAO</name>
<sequence length="161" mass="18702">MKKVLFGLFIFTSCIIFGQKVKFKKSVVLIDDKEWLSYEDENGYGTVSLFSKAKKELVFMKYIQQNYSRQIFAEGVPNYYIVKFIGTDKTVEIRDTPWEIAKLIYKANIINDDFSFNKENLDVFVMKYGNDFSKSAANHSQQTVIIQDSRPRNGFNISVGR</sequence>
<keyword evidence="2" id="KW-1185">Reference proteome</keyword>
<dbReference type="RefSeq" id="WP_087710369.1">
    <property type="nucleotide sequence ID" value="NZ_MVAG01000122.1"/>
</dbReference>
<organism evidence="1 2">
    <name type="scientific">Chryseobacterium mucoviscidosis</name>
    <dbReference type="NCBI Taxonomy" id="1945581"/>
    <lineage>
        <taxon>Bacteria</taxon>
        <taxon>Pseudomonadati</taxon>
        <taxon>Bacteroidota</taxon>
        <taxon>Flavobacteriia</taxon>
        <taxon>Flavobacteriales</taxon>
        <taxon>Weeksellaceae</taxon>
        <taxon>Chryseobacterium group</taxon>
        <taxon>Chryseobacterium</taxon>
    </lineage>
</organism>